<dbReference type="GO" id="GO:0072669">
    <property type="term" value="C:tRNA-splicing ligase complex"/>
    <property type="evidence" value="ECO:0007669"/>
    <property type="project" value="InterPro"/>
</dbReference>
<accession>A0A6J0SY59</accession>
<dbReference type="Pfam" id="PF15323">
    <property type="entry name" value="Ashwin"/>
    <property type="match status" value="1"/>
</dbReference>
<dbReference type="RefSeq" id="XP_020639720.2">
    <property type="nucleotide sequence ID" value="XM_020784061.2"/>
</dbReference>
<feature type="compositionally biased region" description="Polar residues" evidence="5">
    <location>
        <begin position="151"/>
        <end position="165"/>
    </location>
</feature>
<keyword evidence="6" id="KW-1185">Reference proteome</keyword>
<dbReference type="Proteomes" id="UP001652642">
    <property type="component" value="Chromosome 3"/>
</dbReference>
<dbReference type="KEGG" id="pvt:110074147"/>
<dbReference type="OrthoDB" id="10071059at2759"/>
<dbReference type="InterPro" id="IPR024887">
    <property type="entry name" value="Ashwin"/>
</dbReference>
<organism evidence="6 7">
    <name type="scientific">Pogona vitticeps</name>
    <name type="common">central bearded dragon</name>
    <dbReference type="NCBI Taxonomy" id="103695"/>
    <lineage>
        <taxon>Eukaryota</taxon>
        <taxon>Metazoa</taxon>
        <taxon>Chordata</taxon>
        <taxon>Craniata</taxon>
        <taxon>Vertebrata</taxon>
        <taxon>Euteleostomi</taxon>
        <taxon>Lepidosauria</taxon>
        <taxon>Squamata</taxon>
        <taxon>Bifurcata</taxon>
        <taxon>Unidentata</taxon>
        <taxon>Episquamata</taxon>
        <taxon>Toxicofera</taxon>
        <taxon>Iguania</taxon>
        <taxon>Acrodonta</taxon>
        <taxon>Agamidae</taxon>
        <taxon>Amphibolurinae</taxon>
        <taxon>Pogona</taxon>
    </lineage>
</organism>
<reference evidence="7" key="1">
    <citation type="submission" date="2025-08" db="UniProtKB">
        <authorList>
            <consortium name="RefSeq"/>
        </authorList>
    </citation>
    <scope>IDENTIFICATION</scope>
</reference>
<evidence type="ECO:0000313" key="6">
    <source>
        <dbReference type="Proteomes" id="UP001652642"/>
    </source>
</evidence>
<dbReference type="AlphaFoldDB" id="A0A6J0SY59"/>
<dbReference type="FunCoup" id="A0A6J0SY59">
    <property type="interactions" value="573"/>
</dbReference>
<feature type="region of interest" description="Disordered" evidence="5">
    <location>
        <begin position="135"/>
        <end position="171"/>
    </location>
</feature>
<gene>
    <name evidence="7" type="primary">C3H2orf49</name>
</gene>
<dbReference type="PANTHER" id="PTHR28359:SF1">
    <property type="entry name" value="ASHWIN"/>
    <property type="match status" value="1"/>
</dbReference>
<evidence type="ECO:0000256" key="3">
    <source>
        <dbReference type="ARBA" id="ARBA00015134"/>
    </source>
</evidence>
<dbReference type="GO" id="GO:0005634">
    <property type="term" value="C:nucleus"/>
    <property type="evidence" value="ECO:0007669"/>
    <property type="project" value="UniProtKB-SubCell"/>
</dbReference>
<proteinExistence type="inferred from homology"/>
<evidence type="ECO:0000256" key="1">
    <source>
        <dbReference type="ARBA" id="ARBA00004123"/>
    </source>
</evidence>
<feature type="region of interest" description="Disordered" evidence="5">
    <location>
        <begin position="208"/>
        <end position="237"/>
    </location>
</feature>
<dbReference type="GeneID" id="110074147"/>
<dbReference type="CTD" id="110259971"/>
<dbReference type="InParanoid" id="A0A6J0SY59"/>
<dbReference type="PANTHER" id="PTHR28359">
    <property type="entry name" value="ASHWIN"/>
    <property type="match status" value="1"/>
</dbReference>
<evidence type="ECO:0000256" key="4">
    <source>
        <dbReference type="ARBA" id="ARBA00023242"/>
    </source>
</evidence>
<keyword evidence="4" id="KW-0539">Nucleus</keyword>
<name>A0A6J0SY59_9SAUR</name>
<evidence type="ECO:0000256" key="5">
    <source>
        <dbReference type="SAM" id="MobiDB-lite"/>
    </source>
</evidence>
<evidence type="ECO:0000313" key="7">
    <source>
        <dbReference type="RefSeq" id="XP_020639720.2"/>
    </source>
</evidence>
<sequence>MAAIDVRERSGGEGGSRSDADLLLHPELLSQDFLLLTLEQKNIPVEDGVKISKDRLTDLYVQHVIPLPQRDLPKTRWGKLMEKKRGQHTLKHDIKSTATVENLRKRPLIVFDGSSTSTSIKVRKTENGAVEGVKLPTAGSPASTCRRLPVPSNSSTCKSASNLSPDSKVESGINEVKRNNILVNNSIISTQKLSPLVPVTGTTVVKLKRTAPREESDSPNDLKPSESKKKIQHVTWP</sequence>
<comment type="similarity">
    <text evidence="2">Belongs to the ashwin family.</text>
</comment>
<evidence type="ECO:0000256" key="2">
    <source>
        <dbReference type="ARBA" id="ARBA00007855"/>
    </source>
</evidence>
<dbReference type="GO" id="GO:0048598">
    <property type="term" value="P:embryonic morphogenesis"/>
    <property type="evidence" value="ECO:0007669"/>
    <property type="project" value="InterPro"/>
</dbReference>
<protein>
    <recommendedName>
        <fullName evidence="3">Ashwin</fullName>
    </recommendedName>
</protein>
<comment type="subcellular location">
    <subcellularLocation>
        <location evidence="1">Nucleus</location>
    </subcellularLocation>
</comment>